<evidence type="ECO:0000313" key="2">
    <source>
        <dbReference type="EMBL" id="EEU42461.1"/>
    </source>
</evidence>
<feature type="region of interest" description="Disordered" evidence="1">
    <location>
        <begin position="287"/>
        <end position="381"/>
    </location>
</feature>
<feature type="compositionally biased region" description="Polar residues" evidence="1">
    <location>
        <begin position="705"/>
        <end position="723"/>
    </location>
</feature>
<feature type="compositionally biased region" description="Polar residues" evidence="1">
    <location>
        <begin position="644"/>
        <end position="665"/>
    </location>
</feature>
<protein>
    <submittedName>
        <fullName evidence="2">Uncharacterized protein</fullName>
    </submittedName>
</protein>
<feature type="compositionally biased region" description="Basic and acidic residues" evidence="1">
    <location>
        <begin position="79"/>
        <end position="92"/>
    </location>
</feature>
<organism evidence="2 3">
    <name type="scientific">Fusarium vanettenii (strain ATCC MYA-4622 / CBS 123669 / FGSC 9596 / NRRL 45880 / 77-13-4)</name>
    <name type="common">Fusarium solani subsp. pisi</name>
    <dbReference type="NCBI Taxonomy" id="660122"/>
    <lineage>
        <taxon>Eukaryota</taxon>
        <taxon>Fungi</taxon>
        <taxon>Dikarya</taxon>
        <taxon>Ascomycota</taxon>
        <taxon>Pezizomycotina</taxon>
        <taxon>Sordariomycetes</taxon>
        <taxon>Hypocreomycetidae</taxon>
        <taxon>Hypocreales</taxon>
        <taxon>Nectriaceae</taxon>
        <taxon>Fusarium</taxon>
        <taxon>Fusarium solani species complex</taxon>
        <taxon>Fusarium vanettenii</taxon>
    </lineage>
</organism>
<feature type="compositionally biased region" description="Basic residues" evidence="1">
    <location>
        <begin position="873"/>
        <end position="882"/>
    </location>
</feature>
<dbReference type="EMBL" id="GG698905">
    <property type="protein sequence ID" value="EEU42461.1"/>
    <property type="molecule type" value="Genomic_DNA"/>
</dbReference>
<name>C7Z0X5_FUSV7</name>
<feature type="compositionally biased region" description="Low complexity" evidence="1">
    <location>
        <begin position="363"/>
        <end position="380"/>
    </location>
</feature>
<dbReference type="eggNOG" id="ENOG502SVYW">
    <property type="taxonomic scope" value="Eukaryota"/>
</dbReference>
<sequence length="882" mass="96946">MVCRSYSAREMLRLRHAPLQEEVSYVLAAKVEADPDLSEIIRTGSPRPLSLIVEESSAESIEEERRYRRAAAQQLDGTDSERKFRSQTDSEQGRAPLTAPSDLAAQKAEGFQKFFNSVVSPTHVRVTAGGRIVPNTRGPHSPTSKWTRERSPVDGMRQPRVVNGVHPEPIPFPIIPPGWTPFQPLFPGQAPGPVPAGMAFRPDQIPFFPAPIGFAGVPYNQISPPSHVPQPNMSAPFGKQNEIHALHQPKPIQLSPAEQFDASRPFFYNNQWMIAYGNHPQPIGLMPPFPINTAPIPVQSQPAPTQPAPTQPRSARKQSQQAPRPKGDANPKTVGREHDKGPPPPGMDPRAWKLLPSVSSVHSGPRLPLSPSLPGTPKSSILASDITKSHLKILRAKKRQVEDQLQYNIHQIDRKEMESSLKEICDELNRMTLLREKQLQGEAGTLPLFQTPVDLPDYYAQSDAGSNSLAAARPGTREETGERPAPSRSPGSKPGATITPVENPELGGQAPQRKSSSLPVNAALAPPFQPRAETSNSSLATAGPDEPAIVTQLSQPARGSTFKGYFHNPFIDRNIFGVPYLVGQLPDHMEVEDAKDTDRRYIRELNQHELHAIHMYRQRVPIDQQTGVIFDGVNFYYPHRDLRNASSQSSRENPQDSQPPASTCENDALNDPFNAMAQAGTGAIRNRLDEATRSESLHRAEDSLRGSSTSELPRSESYVSQPSPRYLEFRRRVNEKTRISSENLRTKPSEDSGDEDGNLLFKGRRVMERSASTKHSNEIWSSMRRRGKTSANAVAGQVSPMTAQGVLPHYSGHATASLTPAIANTTSNSRGAGARLGETYTIPSTNTAAEKRGENKPPTDLLGQQLRSVSLHDKKHIGLPTR</sequence>
<gene>
    <name evidence="2" type="ORF">NECHADRAFT_80041</name>
</gene>
<evidence type="ECO:0000313" key="3">
    <source>
        <dbReference type="Proteomes" id="UP000005206"/>
    </source>
</evidence>
<reference evidence="2 3" key="1">
    <citation type="journal article" date="2009" name="PLoS Genet.">
        <title>The genome of Nectria haematococca: contribution of supernumerary chromosomes to gene expansion.</title>
        <authorList>
            <person name="Coleman J.J."/>
            <person name="Rounsley S.D."/>
            <person name="Rodriguez-Carres M."/>
            <person name="Kuo A."/>
            <person name="Wasmann C.C."/>
            <person name="Grimwood J."/>
            <person name="Schmutz J."/>
            <person name="Taga M."/>
            <person name="White G.J."/>
            <person name="Zhou S."/>
            <person name="Schwartz D.C."/>
            <person name="Freitag M."/>
            <person name="Ma L.J."/>
            <person name="Danchin E.G."/>
            <person name="Henrissat B."/>
            <person name="Coutinho P.M."/>
            <person name="Nelson D.R."/>
            <person name="Straney D."/>
            <person name="Napoli C.A."/>
            <person name="Barker B.M."/>
            <person name="Gribskov M."/>
            <person name="Rep M."/>
            <person name="Kroken S."/>
            <person name="Molnar I."/>
            <person name="Rensing C."/>
            <person name="Kennell J.C."/>
            <person name="Zamora J."/>
            <person name="Farman M.L."/>
            <person name="Selker E.U."/>
            <person name="Salamov A."/>
            <person name="Shapiro H."/>
            <person name="Pangilinan J."/>
            <person name="Lindquist E."/>
            <person name="Lamers C."/>
            <person name="Grigoriev I.V."/>
            <person name="Geiser D.M."/>
            <person name="Covert S.F."/>
            <person name="Temporini E."/>
            <person name="Vanetten H.D."/>
        </authorList>
    </citation>
    <scope>NUCLEOTIDE SEQUENCE [LARGE SCALE GENOMIC DNA]</scope>
    <source>
        <strain evidence="3">ATCC MYA-4622 / CBS 123669 / FGSC 9596 / NRRL 45880 / 77-13-4</strain>
    </source>
</reference>
<feature type="region of interest" description="Disordered" evidence="1">
    <location>
        <begin position="826"/>
        <end position="882"/>
    </location>
</feature>
<keyword evidence="3" id="KW-1185">Reference proteome</keyword>
<dbReference type="InParanoid" id="C7Z0X5"/>
<dbReference type="VEuPathDB" id="FungiDB:NECHADRAFT_80041"/>
<feature type="region of interest" description="Disordered" evidence="1">
    <location>
        <begin position="644"/>
        <end position="673"/>
    </location>
</feature>
<accession>C7Z0X5</accession>
<dbReference type="GeneID" id="9671973"/>
<feature type="compositionally biased region" description="Basic and acidic residues" evidence="1">
    <location>
        <begin position="325"/>
        <end position="341"/>
    </location>
</feature>
<feature type="region of interest" description="Disordered" evidence="1">
    <location>
        <begin position="130"/>
        <end position="153"/>
    </location>
</feature>
<proteinExistence type="predicted"/>
<feature type="compositionally biased region" description="Basic and acidic residues" evidence="1">
    <location>
        <begin position="738"/>
        <end position="750"/>
    </location>
</feature>
<dbReference type="HOGENOM" id="CLU_010344_1_0_1"/>
<feature type="region of interest" description="Disordered" evidence="1">
    <location>
        <begin position="738"/>
        <end position="797"/>
    </location>
</feature>
<dbReference type="OrthoDB" id="5401902at2759"/>
<feature type="compositionally biased region" description="Basic and acidic residues" evidence="1">
    <location>
        <begin position="691"/>
        <end position="704"/>
    </location>
</feature>
<feature type="region of interest" description="Disordered" evidence="1">
    <location>
        <begin position="467"/>
        <end position="519"/>
    </location>
</feature>
<dbReference type="AlphaFoldDB" id="C7Z0X5"/>
<feature type="region of interest" description="Disordered" evidence="1">
    <location>
        <begin position="691"/>
        <end position="723"/>
    </location>
</feature>
<dbReference type="RefSeq" id="XP_003048174.1">
    <property type="nucleotide sequence ID" value="XM_003048128.1"/>
</dbReference>
<feature type="region of interest" description="Disordered" evidence="1">
    <location>
        <begin position="71"/>
        <end position="99"/>
    </location>
</feature>
<dbReference type="Proteomes" id="UP000005206">
    <property type="component" value="Chromosome 5"/>
</dbReference>
<dbReference type="KEGG" id="nhe:NECHADRAFT_80041"/>
<dbReference type="OMA" id="QKDEGFQ"/>
<dbReference type="STRING" id="660122.C7Z0X5"/>
<evidence type="ECO:0000256" key="1">
    <source>
        <dbReference type="SAM" id="MobiDB-lite"/>
    </source>
</evidence>